<evidence type="ECO:0000259" key="12">
    <source>
        <dbReference type="PROSITE" id="PS50850"/>
    </source>
</evidence>
<keyword evidence="8 11" id="KW-0472">Membrane</keyword>
<dbReference type="FunFam" id="1.20.1250.20:FF:000001">
    <property type="entry name" value="Dicarboxylate MFS transporter"/>
    <property type="match status" value="1"/>
</dbReference>
<dbReference type="InterPro" id="IPR051084">
    <property type="entry name" value="H+-coupled_symporters"/>
</dbReference>
<feature type="transmembrane region" description="Helical" evidence="11">
    <location>
        <begin position="189"/>
        <end position="210"/>
    </location>
</feature>
<comment type="caution">
    <text evidence="13">The sequence shown here is derived from an EMBL/GenBank/DDBJ whole genome shotgun (WGS) entry which is preliminary data.</text>
</comment>
<evidence type="ECO:0000256" key="1">
    <source>
        <dbReference type="ARBA" id="ARBA00004651"/>
    </source>
</evidence>
<keyword evidence="5 11" id="KW-0812">Transmembrane</keyword>
<dbReference type="Gene3D" id="1.20.1250.20">
    <property type="entry name" value="MFS general substrate transporter like domains"/>
    <property type="match status" value="1"/>
</dbReference>
<comment type="subcellular location">
    <subcellularLocation>
        <location evidence="1">Cell membrane</location>
        <topology evidence="1">Multi-pass membrane protein</topology>
    </subcellularLocation>
</comment>
<dbReference type="EMBL" id="JACIFP010000001">
    <property type="protein sequence ID" value="MBB4133533.1"/>
    <property type="molecule type" value="Genomic_DNA"/>
</dbReference>
<keyword evidence="7 11" id="KW-1133">Transmembrane helix</keyword>
<evidence type="ECO:0000256" key="2">
    <source>
        <dbReference type="ARBA" id="ARBA00008240"/>
    </source>
</evidence>
<evidence type="ECO:0000256" key="3">
    <source>
        <dbReference type="ARBA" id="ARBA00022448"/>
    </source>
</evidence>
<evidence type="ECO:0000256" key="7">
    <source>
        <dbReference type="ARBA" id="ARBA00022989"/>
    </source>
</evidence>
<accession>A0A840ETB3</accession>
<dbReference type="Pfam" id="PF07690">
    <property type="entry name" value="MFS_1"/>
    <property type="match status" value="1"/>
</dbReference>
<feature type="domain" description="Major facilitator superfamily (MFS) profile" evidence="12">
    <location>
        <begin position="17"/>
        <end position="431"/>
    </location>
</feature>
<dbReference type="PROSITE" id="PS00217">
    <property type="entry name" value="SUGAR_TRANSPORT_2"/>
    <property type="match status" value="1"/>
</dbReference>
<evidence type="ECO:0000256" key="10">
    <source>
        <dbReference type="ARBA" id="ARBA00039918"/>
    </source>
</evidence>
<feature type="transmembrane region" description="Helical" evidence="11">
    <location>
        <begin position="283"/>
        <end position="304"/>
    </location>
</feature>
<sequence length="455" mass="48135">MTTSAEASTDAAMMRRVLRAGAIGNFIEYFDNALYAYFAVTIAKLFFPSDDPVAGLLATFAVFGIAFFIRPVGGIVFGHIGDRLGRKRQLILALLLMSLATTILGLLPTYDSVGVLAPILLVVVRLLQGFSVGGESTGAFVLVVEHSDTESRGRNTAPLIVSSVAGALFAAVAALILTAALPADSITGWGWRIPFLLAIPLGIVGVYLRLHIDDSEAYKEAAKESAVISSEAEHRPMPLVEAFRTVPKQIFILFAWVSLQAAAGYITVGYMVSHLQQFEDYSFSVSLGIYIAALAIAMVLSSLLGRLMDRISRKAFASILAVGLAVWVFPAFALMSLGPVASAIGLGVFASLMYGTMITSGVAIVELFPVDVRASASGLAYSVAFAVFGGTAPYIATWLSDKLGATAPSYYVIVFAVIGIFIARWGIPNARQMNVIADPLTSAGSEAASSHRLAT</sequence>
<evidence type="ECO:0000313" key="13">
    <source>
        <dbReference type="EMBL" id="MBB4133533.1"/>
    </source>
</evidence>
<keyword evidence="4" id="KW-1003">Cell membrane</keyword>
<protein>
    <recommendedName>
        <fullName evidence="10">Putative proline/betaine transporter</fullName>
    </recommendedName>
</protein>
<feature type="transmembrane region" description="Helical" evidence="11">
    <location>
        <begin position="316"/>
        <end position="337"/>
    </location>
</feature>
<comment type="function">
    <text evidence="9">May be a proton symporter involved in the uptake of osmolytes such as proline and glycine betaine.</text>
</comment>
<gene>
    <name evidence="13" type="ORF">BKA16_000085</name>
</gene>
<keyword evidence="6" id="KW-0769">Symport</keyword>
<dbReference type="PANTHER" id="PTHR43528">
    <property type="entry name" value="ALPHA-KETOGLUTARATE PERMEASE"/>
    <property type="match status" value="1"/>
</dbReference>
<evidence type="ECO:0000313" key="14">
    <source>
        <dbReference type="Proteomes" id="UP000551501"/>
    </source>
</evidence>
<dbReference type="RefSeq" id="WP_183368715.1">
    <property type="nucleotide sequence ID" value="NZ_BAABHL010000111.1"/>
</dbReference>
<dbReference type="InterPro" id="IPR005829">
    <property type="entry name" value="Sugar_transporter_CS"/>
</dbReference>
<feature type="transmembrane region" description="Helical" evidence="11">
    <location>
        <begin position="156"/>
        <end position="183"/>
    </location>
</feature>
<dbReference type="Proteomes" id="UP000551501">
    <property type="component" value="Unassembled WGS sequence"/>
</dbReference>
<reference evidence="13 14" key="1">
    <citation type="submission" date="2020-08" db="EMBL/GenBank/DDBJ databases">
        <title>Sequencing the genomes of 1000 actinobacteria strains.</title>
        <authorList>
            <person name="Klenk H.-P."/>
        </authorList>
    </citation>
    <scope>NUCLEOTIDE SEQUENCE [LARGE SCALE GENOMIC DNA]</scope>
    <source>
        <strain evidence="13 14">DSM 45298</strain>
    </source>
</reference>
<evidence type="ECO:0000256" key="9">
    <source>
        <dbReference type="ARBA" id="ARBA00037295"/>
    </source>
</evidence>
<evidence type="ECO:0000256" key="8">
    <source>
        <dbReference type="ARBA" id="ARBA00023136"/>
    </source>
</evidence>
<keyword evidence="3" id="KW-0813">Transport</keyword>
<dbReference type="InterPro" id="IPR011701">
    <property type="entry name" value="MFS"/>
</dbReference>
<comment type="similarity">
    <text evidence="2">Belongs to the major facilitator superfamily. Metabolite:H+ Symporter (MHS) family (TC 2.A.1.6) family.</text>
</comment>
<feature type="transmembrane region" description="Helical" evidence="11">
    <location>
        <begin position="116"/>
        <end position="144"/>
    </location>
</feature>
<dbReference type="InterPro" id="IPR036259">
    <property type="entry name" value="MFS_trans_sf"/>
</dbReference>
<organism evidence="13 14">
    <name type="scientific">Gordonia humi</name>
    <dbReference type="NCBI Taxonomy" id="686429"/>
    <lineage>
        <taxon>Bacteria</taxon>
        <taxon>Bacillati</taxon>
        <taxon>Actinomycetota</taxon>
        <taxon>Actinomycetes</taxon>
        <taxon>Mycobacteriales</taxon>
        <taxon>Gordoniaceae</taxon>
        <taxon>Gordonia</taxon>
    </lineage>
</organism>
<feature type="transmembrane region" description="Helical" evidence="11">
    <location>
        <begin position="250"/>
        <end position="271"/>
    </location>
</feature>
<feature type="transmembrane region" description="Helical" evidence="11">
    <location>
        <begin position="408"/>
        <end position="427"/>
    </location>
</feature>
<dbReference type="PROSITE" id="PS50850">
    <property type="entry name" value="MFS"/>
    <property type="match status" value="1"/>
</dbReference>
<dbReference type="AlphaFoldDB" id="A0A840ETB3"/>
<keyword evidence="14" id="KW-1185">Reference proteome</keyword>
<dbReference type="GO" id="GO:0005886">
    <property type="term" value="C:plasma membrane"/>
    <property type="evidence" value="ECO:0007669"/>
    <property type="project" value="UniProtKB-SubCell"/>
</dbReference>
<feature type="transmembrane region" description="Helical" evidence="11">
    <location>
        <begin position="23"/>
        <end position="47"/>
    </location>
</feature>
<feature type="transmembrane region" description="Helical" evidence="11">
    <location>
        <begin position="53"/>
        <end position="78"/>
    </location>
</feature>
<dbReference type="PANTHER" id="PTHR43528:SF1">
    <property type="entry name" value="ALPHA-KETOGLUTARATE PERMEASE"/>
    <property type="match status" value="1"/>
</dbReference>
<name>A0A840ETB3_9ACTN</name>
<evidence type="ECO:0000256" key="11">
    <source>
        <dbReference type="SAM" id="Phobius"/>
    </source>
</evidence>
<evidence type="ECO:0000256" key="5">
    <source>
        <dbReference type="ARBA" id="ARBA00022692"/>
    </source>
</evidence>
<proteinExistence type="inferred from homology"/>
<evidence type="ECO:0000256" key="4">
    <source>
        <dbReference type="ARBA" id="ARBA00022475"/>
    </source>
</evidence>
<dbReference type="GO" id="GO:0015293">
    <property type="term" value="F:symporter activity"/>
    <property type="evidence" value="ECO:0007669"/>
    <property type="project" value="UniProtKB-KW"/>
</dbReference>
<feature type="transmembrane region" description="Helical" evidence="11">
    <location>
        <begin position="90"/>
        <end position="110"/>
    </location>
</feature>
<feature type="transmembrane region" description="Helical" evidence="11">
    <location>
        <begin position="379"/>
        <end position="396"/>
    </location>
</feature>
<evidence type="ECO:0000256" key="6">
    <source>
        <dbReference type="ARBA" id="ARBA00022847"/>
    </source>
</evidence>
<dbReference type="SUPFAM" id="SSF103473">
    <property type="entry name" value="MFS general substrate transporter"/>
    <property type="match status" value="1"/>
</dbReference>
<dbReference type="InterPro" id="IPR020846">
    <property type="entry name" value="MFS_dom"/>
</dbReference>
<feature type="transmembrane region" description="Helical" evidence="11">
    <location>
        <begin position="343"/>
        <end position="367"/>
    </location>
</feature>